<dbReference type="EMBL" id="NBSK02000004">
    <property type="protein sequence ID" value="KAJ0214329.1"/>
    <property type="molecule type" value="Genomic_DNA"/>
</dbReference>
<gene>
    <name evidence="2" type="ORF">LSAT_V11C400162590</name>
</gene>
<feature type="chain" id="PRO_5040490532" description="F-box domain-containing protein" evidence="1">
    <location>
        <begin position="19"/>
        <end position="209"/>
    </location>
</feature>
<reference evidence="2 3" key="1">
    <citation type="journal article" date="2017" name="Nat. Commun.">
        <title>Genome assembly with in vitro proximity ligation data and whole-genome triplication in lettuce.</title>
        <authorList>
            <person name="Reyes-Chin-Wo S."/>
            <person name="Wang Z."/>
            <person name="Yang X."/>
            <person name="Kozik A."/>
            <person name="Arikit S."/>
            <person name="Song C."/>
            <person name="Xia L."/>
            <person name="Froenicke L."/>
            <person name="Lavelle D.O."/>
            <person name="Truco M.J."/>
            <person name="Xia R."/>
            <person name="Zhu S."/>
            <person name="Xu C."/>
            <person name="Xu H."/>
            <person name="Xu X."/>
            <person name="Cox K."/>
            <person name="Korf I."/>
            <person name="Meyers B.C."/>
            <person name="Michelmore R.W."/>
        </authorList>
    </citation>
    <scope>NUCLEOTIDE SEQUENCE [LARGE SCALE GENOMIC DNA]</scope>
    <source>
        <strain evidence="3">cv. Salinas</strain>
        <tissue evidence="2">Seedlings</tissue>
    </source>
</reference>
<proteinExistence type="predicted"/>
<comment type="caution">
    <text evidence="2">The sequence shown here is derived from an EMBL/GenBank/DDBJ whole genome shotgun (WGS) entry which is preliminary data.</text>
</comment>
<keyword evidence="1" id="KW-0732">Signal</keyword>
<evidence type="ECO:0000313" key="2">
    <source>
        <dbReference type="EMBL" id="KAJ0214329.1"/>
    </source>
</evidence>
<keyword evidence="3" id="KW-1185">Reference proteome</keyword>
<accession>A0A9R1XIV9</accession>
<dbReference type="AlphaFoldDB" id="A0A9R1XIV9"/>
<dbReference type="Proteomes" id="UP000235145">
    <property type="component" value="Unassembled WGS sequence"/>
</dbReference>
<evidence type="ECO:0008006" key="4">
    <source>
        <dbReference type="Google" id="ProtNLM"/>
    </source>
</evidence>
<organism evidence="2 3">
    <name type="scientific">Lactuca sativa</name>
    <name type="common">Garden lettuce</name>
    <dbReference type="NCBI Taxonomy" id="4236"/>
    <lineage>
        <taxon>Eukaryota</taxon>
        <taxon>Viridiplantae</taxon>
        <taxon>Streptophyta</taxon>
        <taxon>Embryophyta</taxon>
        <taxon>Tracheophyta</taxon>
        <taxon>Spermatophyta</taxon>
        <taxon>Magnoliopsida</taxon>
        <taxon>eudicotyledons</taxon>
        <taxon>Gunneridae</taxon>
        <taxon>Pentapetalae</taxon>
        <taxon>asterids</taxon>
        <taxon>campanulids</taxon>
        <taxon>Asterales</taxon>
        <taxon>Asteraceae</taxon>
        <taxon>Cichorioideae</taxon>
        <taxon>Cichorieae</taxon>
        <taxon>Lactucinae</taxon>
        <taxon>Lactuca</taxon>
    </lineage>
</organism>
<sequence>MFVHYIIILIVLQLVVLETDVFIEILSRTSLKTFHIIRCTSKRLEKLTCNKHVLDLYKRKNNVLHGFIVQQKKPWGTIERQFVPLSGAKSFGIGCLPKAFTILATSLNRLIVGECDNRDEYPNKFLFVCKPTTLDAKSLPFPIYKYIAVNDLTNDHGYENFQVELFHSTTWEWRDLGNFHLLSSFHPVLAVAIISKDVVYILLSNYEIL</sequence>
<feature type="signal peptide" evidence="1">
    <location>
        <begin position="1"/>
        <end position="18"/>
    </location>
</feature>
<name>A0A9R1XIV9_LACSA</name>
<protein>
    <recommendedName>
        <fullName evidence="4">F-box domain-containing protein</fullName>
    </recommendedName>
</protein>
<evidence type="ECO:0000256" key="1">
    <source>
        <dbReference type="SAM" id="SignalP"/>
    </source>
</evidence>
<evidence type="ECO:0000313" key="3">
    <source>
        <dbReference type="Proteomes" id="UP000235145"/>
    </source>
</evidence>